<keyword evidence="9" id="KW-0012">Acyltransferase</keyword>
<evidence type="ECO:0000313" key="9">
    <source>
        <dbReference type="EMBL" id="KGR91536.1"/>
    </source>
</evidence>
<keyword evidence="2" id="KW-0813">Transport</keyword>
<evidence type="ECO:0000259" key="8">
    <source>
        <dbReference type="Pfam" id="PF22691"/>
    </source>
</evidence>
<dbReference type="CDD" id="cd00829">
    <property type="entry name" value="SCP-x_thiolase"/>
    <property type="match status" value="1"/>
</dbReference>
<dbReference type="PIRSF" id="PIRSF000429">
    <property type="entry name" value="Ac-CoA_Ac_transf"/>
    <property type="match status" value="1"/>
</dbReference>
<keyword evidence="5" id="KW-0446">Lipid-binding</keyword>
<dbReference type="InterPro" id="IPR020616">
    <property type="entry name" value="Thiolase_N"/>
</dbReference>
<evidence type="ECO:0000256" key="3">
    <source>
        <dbReference type="ARBA" id="ARBA00022679"/>
    </source>
</evidence>
<proteinExistence type="predicted"/>
<evidence type="ECO:0000256" key="6">
    <source>
        <dbReference type="ARBA" id="ARBA00032316"/>
    </source>
</evidence>
<dbReference type="PROSITE" id="PS00737">
    <property type="entry name" value="THIOLASE_2"/>
    <property type="match status" value="1"/>
</dbReference>
<feature type="domain" description="Thiolase N-terminal" evidence="7">
    <location>
        <begin position="5"/>
        <end position="222"/>
    </location>
</feature>
<dbReference type="PANTHER" id="PTHR42870">
    <property type="entry name" value="ACETYL-COA C-ACETYLTRANSFERASE"/>
    <property type="match status" value="1"/>
</dbReference>
<evidence type="ECO:0000256" key="2">
    <source>
        <dbReference type="ARBA" id="ARBA00022448"/>
    </source>
</evidence>
<keyword evidence="3 9" id="KW-0808">Transferase</keyword>
<keyword evidence="4" id="KW-0445">Lipid transport</keyword>
<dbReference type="PANTHER" id="PTHR42870:SF1">
    <property type="entry name" value="NON-SPECIFIC LIPID-TRANSFER PROTEIN-LIKE 2"/>
    <property type="match status" value="1"/>
</dbReference>
<evidence type="ECO:0000313" key="10">
    <source>
        <dbReference type="Proteomes" id="UP000030595"/>
    </source>
</evidence>
<dbReference type="InterPro" id="IPR055140">
    <property type="entry name" value="Thiolase_C_2"/>
</dbReference>
<protein>
    <recommendedName>
        <fullName evidence="1">propanoyl-CoA C-acyltransferase</fullName>
        <ecNumber evidence="1">2.3.1.176</ecNumber>
    </recommendedName>
    <alternativeName>
        <fullName evidence="6">Propanoyl-CoA C-acyltransferase</fullName>
    </alternativeName>
</protein>
<accession>A0A0A3J3L6</accession>
<dbReference type="AlphaFoldDB" id="A0A0A3J3L6"/>
<dbReference type="EMBL" id="JPVQ01000006">
    <property type="protein sequence ID" value="KGR91536.1"/>
    <property type="molecule type" value="Genomic_DNA"/>
</dbReference>
<dbReference type="Pfam" id="PF00108">
    <property type="entry name" value="Thiolase_N"/>
    <property type="match status" value="1"/>
</dbReference>
<gene>
    <name evidence="9" type="ORF">CD30_05640</name>
</gene>
<dbReference type="InterPro" id="IPR016039">
    <property type="entry name" value="Thiolase-like"/>
</dbReference>
<evidence type="ECO:0000256" key="1">
    <source>
        <dbReference type="ARBA" id="ARBA00012352"/>
    </source>
</evidence>
<evidence type="ECO:0000256" key="4">
    <source>
        <dbReference type="ARBA" id="ARBA00023055"/>
    </source>
</evidence>
<dbReference type="Pfam" id="PF22691">
    <property type="entry name" value="Thiolase_C_1"/>
    <property type="match status" value="1"/>
</dbReference>
<dbReference type="Proteomes" id="UP000030595">
    <property type="component" value="Unassembled WGS sequence"/>
</dbReference>
<feature type="domain" description="Thiolase C-terminal" evidence="8">
    <location>
        <begin position="239"/>
        <end position="378"/>
    </location>
</feature>
<dbReference type="GO" id="GO:0006869">
    <property type="term" value="P:lipid transport"/>
    <property type="evidence" value="ECO:0007669"/>
    <property type="project" value="UniProtKB-KW"/>
</dbReference>
<reference evidence="9 10" key="1">
    <citation type="submission" date="2014-02" db="EMBL/GenBank/DDBJ databases">
        <title>Draft genome sequence of Lysinibacillus massiliensis CCUG 49529.</title>
        <authorList>
            <person name="Zhang F."/>
            <person name="Wang G."/>
            <person name="Zhang L."/>
        </authorList>
    </citation>
    <scope>NUCLEOTIDE SEQUENCE [LARGE SCALE GENOMIC DNA]</scope>
    <source>
        <strain evidence="9 10">CCUG 49529</strain>
    </source>
</reference>
<name>A0A0A3J3L6_9BACL</name>
<comment type="caution">
    <text evidence="9">The sequence shown here is derived from an EMBL/GenBank/DDBJ whole genome shotgun (WGS) entry which is preliminary data.</text>
</comment>
<sequence>MTAPVYIHGIGMTKFGSFEDKALKDLLIEASKEAIKDAGVSKIDAVFVGNFMGGSLSNQEILGAIVANDLGLGYIPTAKLEGACASGGIALRQGVLSIMSGEYETVLVVGAEKMKHASTSTVTQVINTAMDQSTNEKEAGLTFPGYFGTVANRYFYETGASKEHLAKVALKNRENAMNNPYAQFQKPTTIDEILNARMVTDPLGLFDCSPITDGGAAVVLSSKPSNIKVRASAQASGPTLMQDAKDLLSLPAVRVSGEKVYEKAGLGPEDIDVVEIHDCFSMTEILSSEELGFFPKLQGWQGVNEGKTRVDGEIPINTSGGLLSKGHPIGATGIAQIYQLVRQLRGNAPNQLTKQPTIALAQNLGGTGAYSVVHILERV</sequence>
<dbReference type="GO" id="GO:0016747">
    <property type="term" value="F:acyltransferase activity, transferring groups other than amino-acyl groups"/>
    <property type="evidence" value="ECO:0007669"/>
    <property type="project" value="InterPro"/>
</dbReference>
<dbReference type="eggNOG" id="COG0183">
    <property type="taxonomic scope" value="Bacteria"/>
</dbReference>
<dbReference type="NCBIfam" id="NF004720">
    <property type="entry name" value="PRK06064.1"/>
    <property type="match status" value="1"/>
</dbReference>
<keyword evidence="10" id="KW-1185">Reference proteome</keyword>
<dbReference type="RefSeq" id="WP_036173575.1">
    <property type="nucleotide sequence ID" value="NZ_AVCZ01000006.1"/>
</dbReference>
<dbReference type="SUPFAM" id="SSF53901">
    <property type="entry name" value="Thiolase-like"/>
    <property type="match status" value="1"/>
</dbReference>
<dbReference type="InterPro" id="IPR020613">
    <property type="entry name" value="Thiolase_CS"/>
</dbReference>
<dbReference type="OrthoDB" id="9785768at2"/>
<evidence type="ECO:0000259" key="7">
    <source>
        <dbReference type="Pfam" id="PF00108"/>
    </source>
</evidence>
<evidence type="ECO:0000256" key="5">
    <source>
        <dbReference type="ARBA" id="ARBA00023121"/>
    </source>
</evidence>
<dbReference type="GO" id="GO:0008289">
    <property type="term" value="F:lipid binding"/>
    <property type="evidence" value="ECO:0007669"/>
    <property type="project" value="UniProtKB-KW"/>
</dbReference>
<dbReference type="EC" id="2.3.1.176" evidence="1"/>
<dbReference type="InterPro" id="IPR002155">
    <property type="entry name" value="Thiolase"/>
</dbReference>
<organism evidence="9 10">
    <name type="scientific">Ureibacillus massiliensis 4400831 = CIP 108448 = CCUG 49529</name>
    <dbReference type="NCBI Taxonomy" id="1211035"/>
    <lineage>
        <taxon>Bacteria</taxon>
        <taxon>Bacillati</taxon>
        <taxon>Bacillota</taxon>
        <taxon>Bacilli</taxon>
        <taxon>Bacillales</taxon>
        <taxon>Caryophanaceae</taxon>
        <taxon>Ureibacillus</taxon>
    </lineage>
</organism>
<dbReference type="Gene3D" id="3.40.47.10">
    <property type="match status" value="1"/>
</dbReference>